<dbReference type="InterPro" id="IPR050570">
    <property type="entry name" value="Cell_wall_metabolism_enzyme"/>
</dbReference>
<accession>A0ABN1IIA1</accession>
<sequence>MNIIILRNAHFLPRRIDLAGRRGRMLAVSALTGCALFFVAIGAAATLLIANPRSHDLPEVAALRATIATQREQLTSIDRDSHRNLDALALQLGQLQAQATRLNALGDRLTQVGKLDDGEFDFSSEPALGGPEDPVAGPAGAVPLHGDIENLRAEFDRQEAQLDVLENLLRDRKIDNALLPSGMPVAQGYVSSGYGARTDPIDGHAGRHMGVDFDAPIGSSVLAVADGVVTFAGERSGYGNVVEVDHGNGYMTRYAHNSAFVAKVGARVHAGDTIAKVGSTGRSTGPHCHFEVWLNGRAVNPMAYVKSTRASRG</sequence>
<name>A0ABN1IIA1_9GAMM</name>
<feature type="transmembrane region" description="Helical" evidence="1">
    <location>
        <begin position="25"/>
        <end position="50"/>
    </location>
</feature>
<dbReference type="InterPro" id="IPR011055">
    <property type="entry name" value="Dup_hybrid_motif"/>
</dbReference>
<evidence type="ECO:0000313" key="4">
    <source>
        <dbReference type="Proteomes" id="UP001501523"/>
    </source>
</evidence>
<reference evidence="3 4" key="1">
    <citation type="journal article" date="2019" name="Int. J. Syst. Evol. Microbiol.">
        <title>The Global Catalogue of Microorganisms (GCM) 10K type strain sequencing project: providing services to taxonomists for standard genome sequencing and annotation.</title>
        <authorList>
            <consortium name="The Broad Institute Genomics Platform"/>
            <consortium name="The Broad Institute Genome Sequencing Center for Infectious Disease"/>
            <person name="Wu L."/>
            <person name="Ma J."/>
        </authorList>
    </citation>
    <scope>NUCLEOTIDE SEQUENCE [LARGE SCALE GENOMIC DNA]</scope>
    <source>
        <strain evidence="3 4">JCM 15421</strain>
    </source>
</reference>
<dbReference type="EMBL" id="BAAAEU010000007">
    <property type="protein sequence ID" value="GAA0714080.1"/>
    <property type="molecule type" value="Genomic_DNA"/>
</dbReference>
<proteinExistence type="predicted"/>
<keyword evidence="4" id="KW-1185">Reference proteome</keyword>
<comment type="caution">
    <text evidence="3">The sequence shown here is derived from an EMBL/GenBank/DDBJ whole genome shotgun (WGS) entry which is preliminary data.</text>
</comment>
<dbReference type="InterPro" id="IPR016047">
    <property type="entry name" value="M23ase_b-sheet_dom"/>
</dbReference>
<dbReference type="PANTHER" id="PTHR21666">
    <property type="entry name" value="PEPTIDASE-RELATED"/>
    <property type="match status" value="1"/>
</dbReference>
<evidence type="ECO:0000256" key="1">
    <source>
        <dbReference type="SAM" id="Phobius"/>
    </source>
</evidence>
<dbReference type="PANTHER" id="PTHR21666:SF291">
    <property type="entry name" value="STAGE II SPORULATION PROTEIN Q"/>
    <property type="match status" value="1"/>
</dbReference>
<dbReference type="CDD" id="cd12797">
    <property type="entry name" value="M23_peptidase"/>
    <property type="match status" value="1"/>
</dbReference>
<protein>
    <submittedName>
        <fullName evidence="3">M23 family metallopeptidase</fullName>
    </submittedName>
</protein>
<keyword evidence="1" id="KW-1133">Transmembrane helix</keyword>
<feature type="domain" description="M23ase beta-sheet core" evidence="2">
    <location>
        <begin position="207"/>
        <end position="301"/>
    </location>
</feature>
<gene>
    <name evidence="3" type="ORF">GCM10009105_18210</name>
</gene>
<organism evidence="3 4">
    <name type="scientific">Dokdonella soli</name>
    <dbReference type="NCBI Taxonomy" id="529810"/>
    <lineage>
        <taxon>Bacteria</taxon>
        <taxon>Pseudomonadati</taxon>
        <taxon>Pseudomonadota</taxon>
        <taxon>Gammaproteobacteria</taxon>
        <taxon>Lysobacterales</taxon>
        <taxon>Rhodanobacteraceae</taxon>
        <taxon>Dokdonella</taxon>
    </lineage>
</organism>
<keyword evidence="1" id="KW-0472">Membrane</keyword>
<dbReference type="SUPFAM" id="SSF51261">
    <property type="entry name" value="Duplicated hybrid motif"/>
    <property type="match status" value="1"/>
</dbReference>
<evidence type="ECO:0000259" key="2">
    <source>
        <dbReference type="Pfam" id="PF01551"/>
    </source>
</evidence>
<dbReference type="RefSeq" id="WP_343789857.1">
    <property type="nucleotide sequence ID" value="NZ_BAAAEU010000007.1"/>
</dbReference>
<dbReference type="Proteomes" id="UP001501523">
    <property type="component" value="Unassembled WGS sequence"/>
</dbReference>
<dbReference type="Pfam" id="PF01551">
    <property type="entry name" value="Peptidase_M23"/>
    <property type="match status" value="1"/>
</dbReference>
<evidence type="ECO:0000313" key="3">
    <source>
        <dbReference type="EMBL" id="GAA0714080.1"/>
    </source>
</evidence>
<dbReference type="Gene3D" id="2.70.70.10">
    <property type="entry name" value="Glucose Permease (Domain IIA)"/>
    <property type="match status" value="1"/>
</dbReference>
<keyword evidence="1" id="KW-0812">Transmembrane</keyword>